<organism evidence="1 2">
    <name type="scientific">Rhodopirellula baltica (strain DSM 10527 / NCIMB 13988 / SH1)</name>
    <dbReference type="NCBI Taxonomy" id="243090"/>
    <lineage>
        <taxon>Bacteria</taxon>
        <taxon>Pseudomonadati</taxon>
        <taxon>Planctomycetota</taxon>
        <taxon>Planctomycetia</taxon>
        <taxon>Pirellulales</taxon>
        <taxon>Pirellulaceae</taxon>
        <taxon>Rhodopirellula</taxon>
    </lineage>
</organism>
<dbReference type="KEGG" id="rba:RB10497"/>
<reference evidence="1 2" key="1">
    <citation type="journal article" date="2003" name="Proc. Natl. Acad. Sci. U.S.A.">
        <title>Complete genome sequence of the marine planctomycete Pirellula sp. strain 1.</title>
        <authorList>
            <person name="Gloeckner F.O."/>
            <person name="Kube M."/>
            <person name="Bauer M."/>
            <person name="Teeling H."/>
            <person name="Lombardot T."/>
            <person name="Ludwig W."/>
            <person name="Gade D."/>
            <person name="Beck A."/>
            <person name="Borzym K."/>
            <person name="Heitmann K."/>
            <person name="Rabus R."/>
            <person name="Schlesner H."/>
            <person name="Amann R."/>
            <person name="Reinhardt R."/>
        </authorList>
    </citation>
    <scope>NUCLEOTIDE SEQUENCE [LARGE SCALE GENOMIC DNA]</scope>
    <source>
        <strain evidence="2">DSM 10527 / NCIMB 13988 / SH1</strain>
    </source>
</reference>
<dbReference type="HOGENOM" id="CLU_703740_0_0_0"/>
<sequence>MVELTTRRPGQFGWSFAMSDLFRDEICLEPKAPGRFRSQPIPAGVVRVRARAGIAMRHGQTVTSSRDTLVRDFAVANAADGSLVGARVTTNSFSKDRVTTTLLPRRSVRLQFVSALMLVMVCSVASAQSPTESSTRRFSLLPGSGPPRVGSMAHREQILAALPMDRLTDEAKQRILGIAEKPTLFRRLPSQIVPCDRDMFLFLTRNPDVLVGLWDLMGITQVQSTRTGPYQLDASDGVGTLCRVDLVYGDANKHIFVVDGSYDGKMTPTEIRGKGVFVLESTYTAGEDGRTRVSGTLDCFVQLDSLGIDLIARTMSPIIGRSADSNFEQTAQFIAQVSEASERNPSAMLDIAARLPQVNQATRDEFSKTILAVASRGQQVAARARARENSNQ</sequence>
<keyword evidence="2" id="KW-1185">Reference proteome</keyword>
<evidence type="ECO:0000313" key="1">
    <source>
        <dbReference type="EMBL" id="CAD78912.1"/>
    </source>
</evidence>
<dbReference type="OrthoDB" id="291981at2"/>
<dbReference type="Proteomes" id="UP000001025">
    <property type="component" value="Chromosome"/>
</dbReference>
<protein>
    <submittedName>
        <fullName evidence="1">Uncharacterized protein</fullName>
    </submittedName>
</protein>
<proteinExistence type="predicted"/>
<dbReference type="STRING" id="243090.RB10497"/>
<name>Q7UEX2_RHOBA</name>
<dbReference type="EMBL" id="BX294151">
    <property type="protein sequence ID" value="CAD78912.1"/>
    <property type="molecule type" value="Genomic_DNA"/>
</dbReference>
<gene>
    <name evidence="1" type="ordered locus">RB10497</name>
</gene>
<accession>Q7UEX2</accession>
<dbReference type="EnsemblBacteria" id="CAD78912">
    <property type="protein sequence ID" value="CAD78912"/>
    <property type="gene ID" value="RB10497"/>
</dbReference>
<dbReference type="AlphaFoldDB" id="Q7UEX2"/>
<dbReference type="PATRIC" id="fig|243090.15.peg.5073"/>
<evidence type="ECO:0000313" key="2">
    <source>
        <dbReference type="Proteomes" id="UP000001025"/>
    </source>
</evidence>
<dbReference type="eggNOG" id="ENOG503208J">
    <property type="taxonomic scope" value="Bacteria"/>
</dbReference>
<dbReference type="InParanoid" id="Q7UEX2"/>